<evidence type="ECO:0000256" key="2">
    <source>
        <dbReference type="ARBA" id="ARBA00010727"/>
    </source>
</evidence>
<evidence type="ECO:0000256" key="1">
    <source>
        <dbReference type="ARBA" id="ARBA00004123"/>
    </source>
</evidence>
<dbReference type="PANTHER" id="PTHR10507:SF0">
    <property type="entry name" value="CELL DIVISION CONTROL PROTEIN 45 HOMOLOG"/>
    <property type="match status" value="1"/>
</dbReference>
<dbReference type="KEGG" id="cal:CAALFM_CR07720CA"/>
<dbReference type="FunCoup" id="A0A1D8PTJ5">
    <property type="interactions" value="690"/>
</dbReference>
<dbReference type="InParanoid" id="A0A1D8PTJ5"/>
<proteinExistence type="inferred from homology"/>
<keyword evidence="8" id="KW-0396">Initiation factor</keyword>
<dbReference type="RefSeq" id="XP_710112.2">
    <property type="nucleotide sequence ID" value="XM_705020.2"/>
</dbReference>
<evidence type="ECO:0000313" key="7">
    <source>
        <dbReference type="CGD" id="CAL0000175112"/>
    </source>
</evidence>
<feature type="compositionally biased region" description="Acidic residues" evidence="6">
    <location>
        <begin position="202"/>
        <end position="217"/>
    </location>
</feature>
<reference evidence="8 9" key="3">
    <citation type="journal article" date="2013" name="Genome Biol.">
        <title>Assembly of a phased diploid Candida albicans genome facilitates allele-specific measurements and provides a simple model for repeat and indel structure.</title>
        <authorList>
            <person name="Muzzey D."/>
            <person name="Schwartz K."/>
            <person name="Weissman J.S."/>
            <person name="Sherlock G."/>
        </authorList>
    </citation>
    <scope>NUCLEOTIDE SEQUENCE [LARGE SCALE GENOMIC DNA]</scope>
    <source>
        <strain evidence="9">SC5314 / ATCC MYA-2876</strain>
    </source>
</reference>
<evidence type="ECO:0000313" key="8">
    <source>
        <dbReference type="EMBL" id="AOW31463.1"/>
    </source>
</evidence>
<dbReference type="STRING" id="237561.A0A1D8PTJ5"/>
<protein>
    <submittedName>
        <fullName evidence="8">DNA replication initiation factor</fullName>
    </submittedName>
</protein>
<dbReference type="EMBL" id="CP017630">
    <property type="protein sequence ID" value="AOW31463.1"/>
    <property type="molecule type" value="Genomic_DNA"/>
</dbReference>
<keyword evidence="8" id="KW-0648">Protein biosynthesis</keyword>
<comment type="similarity">
    <text evidence="2">Belongs to the CDC45 family.</text>
</comment>
<keyword evidence="5" id="KW-0131">Cell cycle</keyword>
<evidence type="ECO:0000256" key="6">
    <source>
        <dbReference type="SAM" id="MobiDB-lite"/>
    </source>
</evidence>
<dbReference type="VEuPathDB" id="FungiDB:CR_07720C_A"/>
<dbReference type="GO" id="GO:0003697">
    <property type="term" value="F:single-stranded DNA binding"/>
    <property type="evidence" value="ECO:0000318"/>
    <property type="project" value="GO_Central"/>
</dbReference>
<dbReference type="AlphaFoldDB" id="A0A1D8PTJ5"/>
<gene>
    <name evidence="7 8" type="primary">CDC45</name>
    <name evidence="8" type="ordered locus">CAALFM_CR07720CA</name>
    <name evidence="7" type="ordered locus">orf19.2634</name>
</gene>
<dbReference type="GO" id="GO:0006270">
    <property type="term" value="P:DNA replication initiation"/>
    <property type="evidence" value="ECO:0000318"/>
    <property type="project" value="GO_Central"/>
</dbReference>
<dbReference type="GO" id="GO:1902977">
    <property type="term" value="P:mitotic DNA replication preinitiation complex assembly"/>
    <property type="evidence" value="ECO:0000318"/>
    <property type="project" value="GO_Central"/>
</dbReference>
<dbReference type="OrthoDB" id="10258882at2759"/>
<dbReference type="CGD" id="CAL0000175112">
    <property type="gene designation" value="CDC45"/>
</dbReference>
<accession>A0A1D8PTJ5</accession>
<dbReference type="GO" id="GO:0031261">
    <property type="term" value="C:DNA replication preinitiation complex"/>
    <property type="evidence" value="ECO:0000318"/>
    <property type="project" value="GO_Central"/>
</dbReference>
<sequence length="579" mass="65010">MYITPNQYAKTFQDIKRSSLSHSTCKLVIFVSCLDVDALCAAKILSLLLRKELIQYQLIPTTGYSDLKLHYDKLDSEVTNIILIGCGAMLDLEGFFDVNPEEFLGDNSTTNGHTIDNDTELELDAVKTDNFALTRKIYVVDGHRPWNLDNLFGSAMVVCLDNGYIDGNLNEEKEAYNVLVEMSDSEDEDEDEGHNQNSHTDDDQEGDKTDADDENDESSVSTSRKGVKSINEDKIQTYYNQSSTIASSCSITVYALVSAIGETNVDNLWLGIVGASGFDCSIFVDEVRRFSTDSGIHMERGTYLPLLRHSSLYDALLYNWIDGDKRIHKILAKMGVPIVAAKQQWQYLDPPIKNKLPGLLKKYLPELPQVEIFYRCGVTSMDVFVSLTALLETGVGLNNTSANSIDHGDLEDENELIRREIKSRESSYIRNFWSAFDSVSSFGISNNIGLEKGITAAKLVQKELFQTIKYIIEQKLIKNLKVYRLCILKDESSHSGFDNPVLLIKLSNRIMDYLKQQTSKPLVVAAELSNTYFVLGMGINNAFSKISGAQMKKDFFEASLVEIKKEDLAPFLEQLTFNL</sequence>
<dbReference type="eggNOG" id="KOG2475">
    <property type="taxonomic scope" value="Eukaryota"/>
</dbReference>
<feature type="region of interest" description="Disordered" evidence="6">
    <location>
        <begin position="183"/>
        <end position="227"/>
    </location>
</feature>
<evidence type="ECO:0000256" key="5">
    <source>
        <dbReference type="ARBA" id="ARBA00023306"/>
    </source>
</evidence>
<dbReference type="GeneID" id="3648293"/>
<dbReference type="SMR" id="A0A1D8PTJ5"/>
<dbReference type="GO" id="GO:0003743">
    <property type="term" value="F:translation initiation factor activity"/>
    <property type="evidence" value="ECO:0007669"/>
    <property type="project" value="UniProtKB-KW"/>
</dbReference>
<comment type="subcellular location">
    <subcellularLocation>
        <location evidence="1">Nucleus</location>
    </subcellularLocation>
</comment>
<reference evidence="8 9" key="1">
    <citation type="journal article" date="2004" name="Proc. Natl. Acad. Sci. U.S.A.">
        <title>The diploid genome sequence of Candida albicans.</title>
        <authorList>
            <person name="Jones T."/>
            <person name="Federspiel N.A."/>
            <person name="Chibana H."/>
            <person name="Dungan J."/>
            <person name="Kalman S."/>
            <person name="Magee B.B."/>
            <person name="Newport G."/>
            <person name="Thorstenson Y.R."/>
            <person name="Agabian N."/>
            <person name="Magee P.T."/>
            <person name="Davis R.W."/>
            <person name="Scherer S."/>
        </authorList>
    </citation>
    <scope>NUCLEOTIDE SEQUENCE [LARGE SCALE GENOMIC DNA]</scope>
    <source>
        <strain evidence="9">SC5314 / ATCC MYA-2876</strain>
    </source>
</reference>
<evidence type="ECO:0000256" key="3">
    <source>
        <dbReference type="ARBA" id="ARBA00022705"/>
    </source>
</evidence>
<keyword evidence="3" id="KW-0235">DNA replication</keyword>
<organism evidence="8 9">
    <name type="scientific">Candida albicans (strain SC5314 / ATCC MYA-2876)</name>
    <name type="common">Yeast</name>
    <dbReference type="NCBI Taxonomy" id="237561"/>
    <lineage>
        <taxon>Eukaryota</taxon>
        <taxon>Fungi</taxon>
        <taxon>Dikarya</taxon>
        <taxon>Ascomycota</taxon>
        <taxon>Saccharomycotina</taxon>
        <taxon>Pichiomycetes</taxon>
        <taxon>Debaryomycetaceae</taxon>
        <taxon>Candida/Lodderomyces clade</taxon>
        <taxon>Candida</taxon>
    </lineage>
</organism>
<keyword evidence="4" id="KW-0539">Nucleus</keyword>
<feature type="compositionally biased region" description="Acidic residues" evidence="6">
    <location>
        <begin position="183"/>
        <end position="192"/>
    </location>
</feature>
<dbReference type="GO" id="GO:0043596">
    <property type="term" value="C:nuclear replication fork"/>
    <property type="evidence" value="ECO:0007669"/>
    <property type="project" value="EnsemblFungi"/>
</dbReference>
<dbReference type="Pfam" id="PF02724">
    <property type="entry name" value="CDC45"/>
    <property type="match status" value="1"/>
</dbReference>
<dbReference type="Proteomes" id="UP000000559">
    <property type="component" value="Chromosome R"/>
</dbReference>
<evidence type="ECO:0000313" key="9">
    <source>
        <dbReference type="Proteomes" id="UP000000559"/>
    </source>
</evidence>
<keyword evidence="9" id="KW-1185">Reference proteome</keyword>
<dbReference type="GO" id="GO:0003688">
    <property type="term" value="F:DNA replication origin binding"/>
    <property type="evidence" value="ECO:0000318"/>
    <property type="project" value="GO_Central"/>
</dbReference>
<evidence type="ECO:0000256" key="4">
    <source>
        <dbReference type="ARBA" id="ARBA00023242"/>
    </source>
</evidence>
<name>A0A1D8PTJ5_CANAL</name>
<dbReference type="GO" id="GO:0000727">
    <property type="term" value="P:double-strand break repair via break-induced replication"/>
    <property type="evidence" value="ECO:0000318"/>
    <property type="project" value="GO_Central"/>
</dbReference>
<dbReference type="GO" id="GO:0003682">
    <property type="term" value="F:chromatin binding"/>
    <property type="evidence" value="ECO:0000318"/>
    <property type="project" value="GO_Central"/>
</dbReference>
<reference evidence="8 9" key="2">
    <citation type="journal article" date="2007" name="Genome Biol.">
        <title>Assembly of the Candida albicans genome into sixteen supercontigs aligned on the eight chromosomes.</title>
        <authorList>
            <person name="van het Hoog M."/>
            <person name="Rast T.J."/>
            <person name="Martchenko M."/>
            <person name="Grindle S."/>
            <person name="Dignard D."/>
            <person name="Hogues H."/>
            <person name="Cuomo C."/>
            <person name="Berriman M."/>
            <person name="Scherer S."/>
            <person name="Magee B.B."/>
            <person name="Whiteway M."/>
            <person name="Chibana H."/>
            <person name="Nantel A."/>
            <person name="Magee P.T."/>
        </authorList>
    </citation>
    <scope>GENOME REANNOTATION</scope>
    <source>
        <strain evidence="9">SC5314 / ATCC MYA-2876</strain>
    </source>
</reference>
<dbReference type="GO" id="GO:0071162">
    <property type="term" value="C:CMG complex"/>
    <property type="evidence" value="ECO:0007669"/>
    <property type="project" value="EnsemblFungi"/>
</dbReference>
<dbReference type="InterPro" id="IPR003874">
    <property type="entry name" value="CDC45"/>
</dbReference>
<dbReference type="PANTHER" id="PTHR10507">
    <property type="entry name" value="CDC45-RELATED PROTEIN"/>
    <property type="match status" value="1"/>
</dbReference>